<keyword evidence="3" id="KW-0223">Dioxygenase</keyword>
<dbReference type="GO" id="GO:0046872">
    <property type="term" value="F:metal ion binding"/>
    <property type="evidence" value="ECO:0007669"/>
    <property type="project" value="UniProtKB-KW"/>
</dbReference>
<dbReference type="Gene3D" id="3.10.180.10">
    <property type="entry name" value="2,3-Dihydroxybiphenyl 1,2-Dioxygenase, domain 1"/>
    <property type="match status" value="2"/>
</dbReference>
<dbReference type="AlphaFoldDB" id="A0A158I6Z0"/>
<dbReference type="PROSITE" id="PS00934">
    <property type="entry name" value="GLYOXALASE_I_1"/>
    <property type="match status" value="1"/>
</dbReference>
<keyword evidence="1" id="KW-0479">Metal-binding</keyword>
<keyword evidence="3" id="KW-0560">Oxidoreductase</keyword>
<dbReference type="Proteomes" id="UP000054683">
    <property type="component" value="Unassembled WGS sequence"/>
</dbReference>
<dbReference type="InterPro" id="IPR037523">
    <property type="entry name" value="VOC_core"/>
</dbReference>
<dbReference type="PROSITE" id="PS51819">
    <property type="entry name" value="VOC"/>
    <property type="match status" value="1"/>
</dbReference>
<dbReference type="Pfam" id="PF00903">
    <property type="entry name" value="Glyoxalase"/>
    <property type="match status" value="1"/>
</dbReference>
<feature type="domain" description="VOC" evidence="2">
    <location>
        <begin position="152"/>
        <end position="276"/>
    </location>
</feature>
<dbReference type="InterPro" id="IPR018146">
    <property type="entry name" value="Glyoxalase_1_CS"/>
</dbReference>
<dbReference type="InterPro" id="IPR029068">
    <property type="entry name" value="Glyas_Bleomycin-R_OHBP_Dase"/>
</dbReference>
<evidence type="ECO:0000313" key="3">
    <source>
        <dbReference type="EMBL" id="SAL51780.1"/>
    </source>
</evidence>
<proteinExistence type="predicted"/>
<name>A0A158I6Z0_9BURK</name>
<sequence length="335" mass="38119">MAIVGIASLLYGVEDVKRSTRFFTDFGLPIEVESDTESRFRLDEGSTIVIRQLDDPSIPRSAVVGNGVREVVWGVDTPGSLSAFVADLRRDREVNIDDDGTAHFLTDCGLPMALRVFHKTPILSAPDAVNSPGNINRFNQHRKWRRRARPKAIQHVVFAVKDFEQSFFFMRDRLGFRLSDYQRTYGIYMRAEGANNHHNIFFLNANLPLPGFDGEVRFHHANYGVEDIDEMMVGANHMERQGWERSHLGLGRHRVDSALFFYLPCPAGGEAEYGTDGDYVDDTWVPRDWFVPSFGYISFVHNLPDFLIEPPEWEVRYFDEFATGAEPGYALTSGK</sequence>
<dbReference type="GO" id="GO:0004462">
    <property type="term" value="F:lactoylglutathione lyase activity"/>
    <property type="evidence" value="ECO:0007669"/>
    <property type="project" value="InterPro"/>
</dbReference>
<evidence type="ECO:0000256" key="1">
    <source>
        <dbReference type="ARBA" id="ARBA00022723"/>
    </source>
</evidence>
<accession>A0A158I6Z0</accession>
<organism evidence="3 4">
    <name type="scientific">Caballeronia udeis</name>
    <dbReference type="NCBI Taxonomy" id="1232866"/>
    <lineage>
        <taxon>Bacteria</taxon>
        <taxon>Pseudomonadati</taxon>
        <taxon>Pseudomonadota</taxon>
        <taxon>Betaproteobacteria</taxon>
        <taxon>Burkholderiales</taxon>
        <taxon>Burkholderiaceae</taxon>
        <taxon>Caballeronia</taxon>
    </lineage>
</organism>
<reference evidence="3 4" key="1">
    <citation type="submission" date="2016-01" db="EMBL/GenBank/DDBJ databases">
        <authorList>
            <person name="Oliw E.H."/>
        </authorList>
    </citation>
    <scope>NUCLEOTIDE SEQUENCE [LARGE SCALE GENOMIC DNA]</scope>
    <source>
        <strain evidence="3">LMG 27134</strain>
    </source>
</reference>
<dbReference type="InterPro" id="IPR004360">
    <property type="entry name" value="Glyas_Fos-R_dOase_dom"/>
</dbReference>
<evidence type="ECO:0000313" key="4">
    <source>
        <dbReference type="Proteomes" id="UP000054683"/>
    </source>
</evidence>
<evidence type="ECO:0000259" key="2">
    <source>
        <dbReference type="PROSITE" id="PS51819"/>
    </source>
</evidence>
<protein>
    <submittedName>
        <fullName evidence="3">Glyoxalase/bleomycin resistance protein/dioxygenase</fullName>
    </submittedName>
</protein>
<dbReference type="SUPFAM" id="SSF54593">
    <property type="entry name" value="Glyoxalase/Bleomycin resistance protein/Dihydroxybiphenyl dioxygenase"/>
    <property type="match status" value="1"/>
</dbReference>
<dbReference type="OrthoDB" id="6909416at2"/>
<dbReference type="EMBL" id="FCOK02000041">
    <property type="protein sequence ID" value="SAL51780.1"/>
    <property type="molecule type" value="Genomic_DNA"/>
</dbReference>
<dbReference type="GO" id="GO:0051213">
    <property type="term" value="F:dioxygenase activity"/>
    <property type="evidence" value="ECO:0007669"/>
    <property type="project" value="UniProtKB-KW"/>
</dbReference>
<gene>
    <name evidence="3" type="ORF">AWB69_05325</name>
</gene>